<accession>C5BZ72</accession>
<dbReference type="eggNOG" id="COG1819">
    <property type="taxonomic scope" value="Bacteria"/>
</dbReference>
<dbReference type="InterPro" id="IPR010610">
    <property type="entry name" value="EryCIII-like_C"/>
</dbReference>
<dbReference type="PANTHER" id="PTHR48050:SF13">
    <property type="entry name" value="STEROL 3-BETA-GLUCOSYLTRANSFERASE UGT80A2"/>
    <property type="match status" value="1"/>
</dbReference>
<dbReference type="STRING" id="471853.Bcav_2942"/>
<dbReference type="InterPro" id="IPR050426">
    <property type="entry name" value="Glycosyltransferase_28"/>
</dbReference>
<evidence type="ECO:0000313" key="2">
    <source>
        <dbReference type="EMBL" id="ACQ81187.1"/>
    </source>
</evidence>
<dbReference type="CAZy" id="GT1">
    <property type="family name" value="Glycosyltransferase Family 1"/>
</dbReference>
<dbReference type="OrthoDB" id="6620093at2"/>
<dbReference type="EMBL" id="CP001618">
    <property type="protein sequence ID" value="ACQ81187.1"/>
    <property type="molecule type" value="Genomic_DNA"/>
</dbReference>
<organism evidence="2 3">
    <name type="scientific">Beutenbergia cavernae (strain ATCC BAA-8 / DSM 12333 / CCUG 43141 / JCM 11478 / NBRC 16432 / NCIMB 13614 / HKI 0122)</name>
    <dbReference type="NCBI Taxonomy" id="471853"/>
    <lineage>
        <taxon>Bacteria</taxon>
        <taxon>Bacillati</taxon>
        <taxon>Actinomycetota</taxon>
        <taxon>Actinomycetes</taxon>
        <taxon>Micrococcales</taxon>
        <taxon>Beutenbergiaceae</taxon>
        <taxon>Beutenbergia</taxon>
    </lineage>
</organism>
<dbReference type="Proteomes" id="UP000007962">
    <property type="component" value="Chromosome"/>
</dbReference>
<dbReference type="Gene3D" id="3.40.50.2000">
    <property type="entry name" value="Glycogen Phosphorylase B"/>
    <property type="match status" value="2"/>
</dbReference>
<dbReference type="PANTHER" id="PTHR48050">
    <property type="entry name" value="STEROL 3-BETA-GLUCOSYLTRANSFERASE"/>
    <property type="match status" value="1"/>
</dbReference>
<protein>
    <submittedName>
        <fullName evidence="2">Glycosyltransferase, MGT family</fullName>
    </submittedName>
</protein>
<dbReference type="CDD" id="cd03784">
    <property type="entry name" value="GT1_Gtf-like"/>
    <property type="match status" value="1"/>
</dbReference>
<feature type="domain" description="Erythromycin biosynthesis protein CIII-like C-terminal" evidence="1">
    <location>
        <begin position="281"/>
        <end position="405"/>
    </location>
</feature>
<dbReference type="HOGENOM" id="CLU_000537_4_1_11"/>
<dbReference type="GO" id="GO:0016758">
    <property type="term" value="F:hexosyltransferase activity"/>
    <property type="evidence" value="ECO:0007669"/>
    <property type="project" value="UniProtKB-ARBA"/>
</dbReference>
<dbReference type="SUPFAM" id="SSF53756">
    <property type="entry name" value="UDP-Glycosyltransferase/glycogen phosphorylase"/>
    <property type="match status" value="1"/>
</dbReference>
<dbReference type="AlphaFoldDB" id="C5BZ72"/>
<dbReference type="KEGG" id="bcv:Bcav_2942"/>
<keyword evidence="2" id="KW-0808">Transferase</keyword>
<dbReference type="GO" id="GO:0008194">
    <property type="term" value="F:UDP-glycosyltransferase activity"/>
    <property type="evidence" value="ECO:0007669"/>
    <property type="project" value="InterPro"/>
</dbReference>
<proteinExistence type="predicted"/>
<dbReference type="InterPro" id="IPR002213">
    <property type="entry name" value="UDP_glucos_trans"/>
</dbReference>
<name>C5BZ72_BEUC1</name>
<sequence>MLDVMVVAMPFTGHVRPMLGLAEELAARGHTVRVHTGGAFAEAVRGSGAEHAAWHSAQDFDETDLAATFPRLVDRRGVRQMAVNVIDLFIGTAPGQSADLIAAWEDRPWDVLVADGLAFGARFAAEQVTAPWVSVGVVPPAWPSRDLPPPGLGLAPGRGSVGRARDAVLRGLGRLAVVPFERAYARARTAAGLGASGIPYPTVAYSRTLSLASGAPALTPPTRDLPPFLEFVGQLSSPGAGAAAQQALPAWWDDVVSAERPVVHVTQGTYNVDVRDLIRPTLDALAERDVLVVVGLAPDAEPPGPLPANARAARMIPYGPLLERTSVVVTNGGWGGVLAALGADVPLVVAGGDLDKPDIAARVARAGAGIDLRTGAPSPAQVDHAVGRVLHEPRFAREAARVGAELRGLGGTRRAVDLVEGLVAGA</sequence>
<evidence type="ECO:0000313" key="3">
    <source>
        <dbReference type="Proteomes" id="UP000007962"/>
    </source>
</evidence>
<dbReference type="RefSeq" id="WP_015883427.1">
    <property type="nucleotide sequence ID" value="NC_012669.1"/>
</dbReference>
<gene>
    <name evidence="2" type="ordered locus">Bcav_2942</name>
</gene>
<dbReference type="Pfam" id="PF06722">
    <property type="entry name" value="EryCIII-like_C"/>
    <property type="match status" value="1"/>
</dbReference>
<dbReference type="GO" id="GO:0017000">
    <property type="term" value="P:antibiotic biosynthetic process"/>
    <property type="evidence" value="ECO:0007669"/>
    <property type="project" value="UniProtKB-ARBA"/>
</dbReference>
<reference evidence="2 3" key="1">
    <citation type="journal article" date="2009" name="Stand. Genomic Sci.">
        <title>Complete genome sequence of Beutenbergia cavernae type strain (HKI 0122).</title>
        <authorList>
            <person name="Land M."/>
            <person name="Pukall R."/>
            <person name="Abt B."/>
            <person name="Goker M."/>
            <person name="Rohde M."/>
            <person name="Glavina Del Rio T."/>
            <person name="Tice H."/>
            <person name="Copeland A."/>
            <person name="Cheng J.F."/>
            <person name="Lucas S."/>
            <person name="Chen F."/>
            <person name="Nolan M."/>
            <person name="Bruce D."/>
            <person name="Goodwin L."/>
            <person name="Pitluck S."/>
            <person name="Ivanova N."/>
            <person name="Mavromatis K."/>
            <person name="Ovchinnikova G."/>
            <person name="Pati A."/>
            <person name="Chen A."/>
            <person name="Palaniappan K."/>
            <person name="Hauser L."/>
            <person name="Chang Y.J."/>
            <person name="Jefferies C.C."/>
            <person name="Saunders E."/>
            <person name="Brettin T."/>
            <person name="Detter J.C."/>
            <person name="Han C."/>
            <person name="Chain P."/>
            <person name="Bristow J."/>
            <person name="Eisen J.A."/>
            <person name="Markowitz V."/>
            <person name="Hugenholtz P."/>
            <person name="Kyrpides N.C."/>
            <person name="Klenk H.P."/>
            <person name="Lapidus A."/>
        </authorList>
    </citation>
    <scope>NUCLEOTIDE SEQUENCE [LARGE SCALE GENOMIC DNA]</scope>
    <source>
        <strain evidence="3">ATCC BAA-8 / DSM 12333 / NBRC 16432</strain>
    </source>
</reference>
<keyword evidence="3" id="KW-1185">Reference proteome</keyword>
<evidence type="ECO:0000259" key="1">
    <source>
        <dbReference type="Pfam" id="PF06722"/>
    </source>
</evidence>